<dbReference type="Proteomes" id="UP000661715">
    <property type="component" value="Unassembled WGS sequence"/>
</dbReference>
<keyword evidence="1" id="KW-0812">Transmembrane</keyword>
<dbReference type="EMBL" id="NASZ01000009">
    <property type="protein sequence ID" value="MBD0725035.1"/>
    <property type="molecule type" value="Genomic_DNA"/>
</dbReference>
<sequence length="396" mass="45834">MILKKQILWLHKWLGLISGIVILIVSLTGCIYVFQDELKLVVYPEKYFISHPTPETKSTIALSKLIAVAEKNLNPGEKISRVDIFPQKNRTWVFRATKTNKKAFFYTDYFTYNKRVFINPYLGTVQQIENTKTEFFQIVLQLHMNLLLGKKYGHLIIGFSTLFFSLICISGFFLWWPKKWKPKNIKQHFSIKFSAKPKRLNYDLHNVLGFYVLPWALLFCFTGLVFAFPVFKKGVNNSLNTLDTKKKNTIVQLDSIPQKTTNTLDNGLFYVLSKHAQADQYSIRLQEEKSEPHDIQVRLDKNRTGNFYRYYFDQKSGQIDSMKTSENLQLGGKITSMNYDLHTGTFGGLTTKFLAFFAALICASLPVTGFIIWLNKSKKERKNNKLKKEAASTLSF</sequence>
<reference evidence="2 3" key="1">
    <citation type="journal article" date="2020" name="Microbiol. Res.">
        <title>Flavobacterium pokkalii sp. nov., a novel plant growth promoting native rhizobacteria isolated from pokkali rice grown in coastal saline affected agricultural regions of southern India, Kerala.</title>
        <authorList>
            <person name="Menon R.R."/>
            <person name="Kumari S."/>
            <person name="Viver T."/>
            <person name="Rameshkumar N."/>
        </authorList>
    </citation>
    <scope>NUCLEOTIDE SEQUENCE [LARGE SCALE GENOMIC DNA]</scope>
    <source>
        <strain evidence="2 3">L1I52</strain>
    </source>
</reference>
<dbReference type="PROSITE" id="PS51257">
    <property type="entry name" value="PROKAR_LIPOPROTEIN"/>
    <property type="match status" value="1"/>
</dbReference>
<evidence type="ECO:0000313" key="3">
    <source>
        <dbReference type="Proteomes" id="UP000661715"/>
    </source>
</evidence>
<comment type="caution">
    <text evidence="2">The sequence shown here is derived from an EMBL/GenBank/DDBJ whole genome shotgun (WGS) entry which is preliminary data.</text>
</comment>
<evidence type="ECO:0000313" key="2">
    <source>
        <dbReference type="EMBL" id="MBD0725035.1"/>
    </source>
</evidence>
<dbReference type="RefSeq" id="WP_188220384.1">
    <property type="nucleotide sequence ID" value="NZ_NASZ01000009.1"/>
</dbReference>
<keyword evidence="1" id="KW-1133">Transmembrane helix</keyword>
<evidence type="ECO:0008006" key="4">
    <source>
        <dbReference type="Google" id="ProtNLM"/>
    </source>
</evidence>
<keyword evidence="1" id="KW-0472">Membrane</keyword>
<feature type="transmembrane region" description="Helical" evidence="1">
    <location>
        <begin position="12"/>
        <end position="34"/>
    </location>
</feature>
<evidence type="ECO:0000256" key="1">
    <source>
        <dbReference type="SAM" id="Phobius"/>
    </source>
</evidence>
<proteinExistence type="predicted"/>
<feature type="transmembrane region" description="Helical" evidence="1">
    <location>
        <begin position="353"/>
        <end position="374"/>
    </location>
</feature>
<name>A0ABR7UQF8_9FLAO</name>
<accession>A0ABR7UQF8</accession>
<dbReference type="Pfam" id="PF03929">
    <property type="entry name" value="PepSY_TM"/>
    <property type="match status" value="1"/>
</dbReference>
<gene>
    <name evidence="2" type="ORF">B6A10_07580</name>
</gene>
<dbReference type="PANTHER" id="PTHR34219:SF3">
    <property type="entry name" value="BLL7967 PROTEIN"/>
    <property type="match status" value="1"/>
</dbReference>
<dbReference type="PANTHER" id="PTHR34219">
    <property type="entry name" value="IRON-REGULATED INNER MEMBRANE PROTEIN-RELATED"/>
    <property type="match status" value="1"/>
</dbReference>
<dbReference type="InterPro" id="IPR005625">
    <property type="entry name" value="PepSY-ass_TM"/>
</dbReference>
<protein>
    <recommendedName>
        <fullName evidence="4">Iron-regulated membrane protein</fullName>
    </recommendedName>
</protein>
<keyword evidence="3" id="KW-1185">Reference proteome</keyword>
<feature type="transmembrane region" description="Helical" evidence="1">
    <location>
        <begin position="152"/>
        <end position="176"/>
    </location>
</feature>
<organism evidence="2 3">
    <name type="scientific">Flavobacterium pokkalii</name>
    <dbReference type="NCBI Taxonomy" id="1940408"/>
    <lineage>
        <taxon>Bacteria</taxon>
        <taxon>Pseudomonadati</taxon>
        <taxon>Bacteroidota</taxon>
        <taxon>Flavobacteriia</taxon>
        <taxon>Flavobacteriales</taxon>
        <taxon>Flavobacteriaceae</taxon>
        <taxon>Flavobacterium</taxon>
    </lineage>
</organism>
<feature type="transmembrane region" description="Helical" evidence="1">
    <location>
        <begin position="208"/>
        <end position="231"/>
    </location>
</feature>